<dbReference type="EC" id="3.5.1.88" evidence="2"/>
<feature type="binding site" evidence="2">
    <location>
        <position position="94"/>
    </location>
    <ligand>
        <name>Fe cation</name>
        <dbReference type="ChEBI" id="CHEBI:24875"/>
    </ligand>
</feature>
<accession>A0A7W9ZH85</accession>
<keyword evidence="2" id="KW-0479">Metal-binding</keyword>
<dbReference type="GO" id="GO:0042586">
    <property type="term" value="F:peptide deformylase activity"/>
    <property type="evidence" value="ECO:0007669"/>
    <property type="project" value="UniProtKB-UniRule"/>
</dbReference>
<keyword evidence="2" id="KW-0408">Iron</keyword>
<dbReference type="GO" id="GO:0006412">
    <property type="term" value="P:translation"/>
    <property type="evidence" value="ECO:0007669"/>
    <property type="project" value="UniProtKB-UniRule"/>
</dbReference>
<comment type="cofactor">
    <cofactor evidence="2">
        <name>Fe(2+)</name>
        <dbReference type="ChEBI" id="CHEBI:29033"/>
    </cofactor>
    <text evidence="2">Binds 1 Fe(2+) ion.</text>
</comment>
<evidence type="ECO:0000313" key="4">
    <source>
        <dbReference type="Proteomes" id="UP000544872"/>
    </source>
</evidence>
<dbReference type="GO" id="GO:0046872">
    <property type="term" value="F:metal ion binding"/>
    <property type="evidence" value="ECO:0007669"/>
    <property type="project" value="UniProtKB-KW"/>
</dbReference>
<dbReference type="Pfam" id="PF01327">
    <property type="entry name" value="Pep_deformylase"/>
    <property type="match status" value="1"/>
</dbReference>
<dbReference type="RefSeq" id="WP_184264249.1">
    <property type="nucleotide sequence ID" value="NZ_JACIIX010000011.1"/>
</dbReference>
<organism evidence="3 4">
    <name type="scientific">Novispirillum itersonii</name>
    <name type="common">Aquaspirillum itersonii</name>
    <dbReference type="NCBI Taxonomy" id="189"/>
    <lineage>
        <taxon>Bacteria</taxon>
        <taxon>Pseudomonadati</taxon>
        <taxon>Pseudomonadota</taxon>
        <taxon>Alphaproteobacteria</taxon>
        <taxon>Rhodospirillales</taxon>
        <taxon>Novispirillaceae</taxon>
        <taxon>Novispirillum</taxon>
    </lineage>
</organism>
<feature type="binding site" evidence="2">
    <location>
        <position position="140"/>
    </location>
    <ligand>
        <name>Fe cation</name>
        <dbReference type="ChEBI" id="CHEBI:24875"/>
    </ligand>
</feature>
<dbReference type="PIRSF" id="PIRSF004749">
    <property type="entry name" value="Pep_def"/>
    <property type="match status" value="1"/>
</dbReference>
<feature type="active site" evidence="2">
    <location>
        <position position="137"/>
    </location>
</feature>
<comment type="similarity">
    <text evidence="1 2">Belongs to the polypeptide deformylase family.</text>
</comment>
<sequence>MALLPIIVAPDPRLKTKAAPVGTVDASIVTLMNDMLETMYAAPGVGLAAPQVGVLKRVIVVDAADRGEDPAPIRMANPEIVWESDDLAPYEEGCLSLPEEYAEVMRPARIRVRYLDENNELREREADGLLAVVIQHEMDHLNGTLFVDHLSSLKRNMIVRRLTKAKKTGDLLGEYVPVVRTGQKEA</sequence>
<evidence type="ECO:0000313" key="3">
    <source>
        <dbReference type="EMBL" id="MBB6211436.1"/>
    </source>
</evidence>
<protein>
    <recommendedName>
        <fullName evidence="2">Peptide deformylase</fullName>
        <shortName evidence="2">PDF</shortName>
        <ecNumber evidence="2">3.5.1.88</ecNumber>
    </recommendedName>
    <alternativeName>
        <fullName evidence="2">Polypeptide deformylase</fullName>
    </alternativeName>
</protein>
<dbReference type="SUPFAM" id="SSF56420">
    <property type="entry name" value="Peptide deformylase"/>
    <property type="match status" value="1"/>
</dbReference>
<dbReference type="Proteomes" id="UP000544872">
    <property type="component" value="Unassembled WGS sequence"/>
</dbReference>
<dbReference type="NCBIfam" id="NF001159">
    <property type="entry name" value="PRK00150.1-3"/>
    <property type="match status" value="1"/>
</dbReference>
<dbReference type="InterPro" id="IPR036821">
    <property type="entry name" value="Peptide_deformylase_sf"/>
</dbReference>
<dbReference type="CDD" id="cd00487">
    <property type="entry name" value="Pep_deformylase"/>
    <property type="match status" value="1"/>
</dbReference>
<dbReference type="AlphaFoldDB" id="A0A7W9ZH85"/>
<evidence type="ECO:0000256" key="2">
    <source>
        <dbReference type="HAMAP-Rule" id="MF_00163"/>
    </source>
</evidence>
<dbReference type="PANTHER" id="PTHR10458:SF22">
    <property type="entry name" value="PEPTIDE DEFORMYLASE"/>
    <property type="match status" value="1"/>
</dbReference>
<dbReference type="Gene3D" id="3.90.45.10">
    <property type="entry name" value="Peptide deformylase"/>
    <property type="match status" value="1"/>
</dbReference>
<keyword evidence="2 3" id="KW-0378">Hydrolase</keyword>
<reference evidence="3 4" key="1">
    <citation type="submission" date="2020-08" db="EMBL/GenBank/DDBJ databases">
        <title>Genomic Encyclopedia of Type Strains, Phase IV (KMG-IV): sequencing the most valuable type-strain genomes for metagenomic binning, comparative biology and taxonomic classification.</title>
        <authorList>
            <person name="Goeker M."/>
        </authorList>
    </citation>
    <scope>NUCLEOTIDE SEQUENCE [LARGE SCALE GENOMIC DNA]</scope>
    <source>
        <strain evidence="3 4">DSM 11590</strain>
    </source>
</reference>
<keyword evidence="4" id="KW-1185">Reference proteome</keyword>
<proteinExistence type="inferred from homology"/>
<dbReference type="EMBL" id="JACIIX010000011">
    <property type="protein sequence ID" value="MBB6211436.1"/>
    <property type="molecule type" value="Genomic_DNA"/>
</dbReference>
<gene>
    <name evidence="2" type="primary">def</name>
    <name evidence="3" type="ORF">FHS48_002875</name>
</gene>
<evidence type="ECO:0000256" key="1">
    <source>
        <dbReference type="ARBA" id="ARBA00010759"/>
    </source>
</evidence>
<dbReference type="NCBIfam" id="TIGR00079">
    <property type="entry name" value="pept_deformyl"/>
    <property type="match status" value="1"/>
</dbReference>
<comment type="function">
    <text evidence="2">Removes the formyl group from the N-terminal Met of newly synthesized proteins. Requires at least a dipeptide for an efficient rate of reaction. N-terminal L-methionine is a prerequisite for activity but the enzyme has broad specificity at other positions.</text>
</comment>
<name>A0A7W9ZH85_NOVIT</name>
<feature type="binding site" evidence="2">
    <location>
        <position position="136"/>
    </location>
    <ligand>
        <name>Fe cation</name>
        <dbReference type="ChEBI" id="CHEBI:24875"/>
    </ligand>
</feature>
<dbReference type="HAMAP" id="MF_00163">
    <property type="entry name" value="Pep_deformylase"/>
    <property type="match status" value="1"/>
</dbReference>
<dbReference type="InterPro" id="IPR023635">
    <property type="entry name" value="Peptide_deformylase"/>
</dbReference>
<dbReference type="PANTHER" id="PTHR10458">
    <property type="entry name" value="PEPTIDE DEFORMYLASE"/>
    <property type="match status" value="1"/>
</dbReference>
<dbReference type="PRINTS" id="PR01576">
    <property type="entry name" value="PDEFORMYLASE"/>
</dbReference>
<comment type="catalytic activity">
    <reaction evidence="2">
        <text>N-terminal N-formyl-L-methionyl-[peptide] + H2O = N-terminal L-methionyl-[peptide] + formate</text>
        <dbReference type="Rhea" id="RHEA:24420"/>
        <dbReference type="Rhea" id="RHEA-COMP:10639"/>
        <dbReference type="Rhea" id="RHEA-COMP:10640"/>
        <dbReference type="ChEBI" id="CHEBI:15377"/>
        <dbReference type="ChEBI" id="CHEBI:15740"/>
        <dbReference type="ChEBI" id="CHEBI:49298"/>
        <dbReference type="ChEBI" id="CHEBI:64731"/>
        <dbReference type="EC" id="3.5.1.88"/>
    </reaction>
</comment>
<keyword evidence="2" id="KW-0648">Protein biosynthesis</keyword>
<comment type="caution">
    <text evidence="3">The sequence shown here is derived from an EMBL/GenBank/DDBJ whole genome shotgun (WGS) entry which is preliminary data.</text>
</comment>